<dbReference type="EMBL" id="JBEPLM010000009">
    <property type="protein sequence ID" value="MET3595161.1"/>
    <property type="molecule type" value="Genomic_DNA"/>
</dbReference>
<name>A0ABV2HX39_9HYPH</name>
<organism evidence="1 2">
    <name type="scientific">Mesorhizobium shonense</name>
    <dbReference type="NCBI Taxonomy" id="1209948"/>
    <lineage>
        <taxon>Bacteria</taxon>
        <taxon>Pseudomonadati</taxon>
        <taxon>Pseudomonadota</taxon>
        <taxon>Alphaproteobacteria</taxon>
        <taxon>Hyphomicrobiales</taxon>
        <taxon>Phyllobacteriaceae</taxon>
        <taxon>Mesorhizobium</taxon>
    </lineage>
</organism>
<reference evidence="1 2" key="1">
    <citation type="submission" date="2024-06" db="EMBL/GenBank/DDBJ databases">
        <title>Genomic Encyclopedia of Type Strains, Phase IV (KMG-IV): sequencing the most valuable type-strain genomes for metagenomic binning, comparative biology and taxonomic classification.</title>
        <authorList>
            <person name="Goeker M."/>
        </authorList>
    </citation>
    <scope>NUCLEOTIDE SEQUENCE [LARGE SCALE GENOMIC DNA]</scope>
    <source>
        <strain evidence="1 2">DSM 29846</strain>
    </source>
</reference>
<keyword evidence="2" id="KW-1185">Reference proteome</keyword>
<comment type="caution">
    <text evidence="1">The sequence shown here is derived from an EMBL/GenBank/DDBJ whole genome shotgun (WGS) entry which is preliminary data.</text>
</comment>
<evidence type="ECO:0000313" key="2">
    <source>
        <dbReference type="Proteomes" id="UP001549036"/>
    </source>
</evidence>
<dbReference type="RefSeq" id="WP_354416514.1">
    <property type="nucleotide sequence ID" value="NZ_JBEPLM010000009.1"/>
</dbReference>
<proteinExistence type="predicted"/>
<protein>
    <submittedName>
        <fullName evidence="1">Uncharacterized protein</fullName>
    </submittedName>
</protein>
<dbReference type="Proteomes" id="UP001549036">
    <property type="component" value="Unassembled WGS sequence"/>
</dbReference>
<evidence type="ECO:0000313" key="1">
    <source>
        <dbReference type="EMBL" id="MET3595161.1"/>
    </source>
</evidence>
<gene>
    <name evidence="1" type="ORF">ABID26_004573</name>
</gene>
<accession>A0ABV2HX39</accession>
<sequence length="141" mass="15209">MTDYTSYIEKALATEGGHLSVGRGGFSLHYGHGWLSGYDCETIKAEAIAAGLPVYDSRKLDFLVVAKLACSGPMIAVGRAPDPQPWNSLSFVPLYHVMDAYRRAGAEIHHMPPAPTNSGPGTQGGDHGQRLRLNEIGRRFG</sequence>